<evidence type="ECO:0000313" key="1">
    <source>
        <dbReference type="EMBL" id="SPR98084.1"/>
    </source>
</evidence>
<protein>
    <submittedName>
        <fullName evidence="1">Uncharacterized protein</fullName>
    </submittedName>
</protein>
<evidence type="ECO:0000313" key="2">
    <source>
        <dbReference type="Proteomes" id="UP000256805"/>
    </source>
</evidence>
<gene>
    <name evidence="1" type="ORF">CBM2634_A230154</name>
</gene>
<organism evidence="1 2">
    <name type="scientific">Cupriavidus taiwanensis</name>
    <dbReference type="NCBI Taxonomy" id="164546"/>
    <lineage>
        <taxon>Bacteria</taxon>
        <taxon>Pseudomonadati</taxon>
        <taxon>Pseudomonadota</taxon>
        <taxon>Betaproteobacteria</taxon>
        <taxon>Burkholderiales</taxon>
        <taxon>Burkholderiaceae</taxon>
        <taxon>Cupriavidus</taxon>
    </lineage>
</organism>
<dbReference type="EMBL" id="OVTA01000016">
    <property type="protein sequence ID" value="SPR98084.1"/>
    <property type="molecule type" value="Genomic_DNA"/>
</dbReference>
<dbReference type="AlphaFoldDB" id="A0A375IYP7"/>
<proteinExistence type="predicted"/>
<dbReference type="Proteomes" id="UP000256805">
    <property type="component" value="Unassembled WGS sequence"/>
</dbReference>
<sequence>MRIPVQISRFVLVVTSPENLCLAQEWRVDVGPLYQRGRSVTIHQSGYRASLPQVTDGAPVRIG</sequence>
<name>A0A375IYP7_9BURK</name>
<accession>A0A375IYP7</accession>
<reference evidence="1 2" key="1">
    <citation type="submission" date="2018-01" db="EMBL/GenBank/DDBJ databases">
        <authorList>
            <person name="Gaut B.S."/>
            <person name="Morton B.R."/>
            <person name="Clegg M.T."/>
            <person name="Duvall M.R."/>
        </authorList>
    </citation>
    <scope>NUCLEOTIDE SEQUENCE [LARGE SCALE GENOMIC DNA]</scope>
    <source>
        <strain evidence="1">Cupriavidus taiwanensis cmp 52</strain>
    </source>
</reference>